<proteinExistence type="predicted"/>
<protein>
    <submittedName>
        <fullName evidence="2">Protein kinase domain-containing protein</fullName>
    </submittedName>
</protein>
<dbReference type="WBParaSite" id="ES5_v2.g12506.t1">
    <property type="protein sequence ID" value="ES5_v2.g12506.t1"/>
    <property type="gene ID" value="ES5_v2.g12506"/>
</dbReference>
<sequence length="269" mass="30904">MKKTFKPKDFTNPFIAAKVPSKFDEIEAEEFIREINSLIFLKNHPNIVSFIGWTMYGEIPVLITELAETTLLKFVEGFSSETNNGNFLKPCLQILWQITNAMEYLAEKKMIHRDVACRNVLLKEKNIAKLSDFGLCCCSDENGIFKDSLNKKFPLKWLAIEALTESTFSEKSDVWAFGILCWEIFSYGSIPYSTMLNSEMIGFLQDGNRLSKPPDAPAYIYELMLHCWDKNAKIRPAFSDICKGIRIMLEVETLNYGYLSLEKPFDTFS</sequence>
<organism evidence="1 2">
    <name type="scientific">Panagrolaimus sp. ES5</name>
    <dbReference type="NCBI Taxonomy" id="591445"/>
    <lineage>
        <taxon>Eukaryota</taxon>
        <taxon>Metazoa</taxon>
        <taxon>Ecdysozoa</taxon>
        <taxon>Nematoda</taxon>
        <taxon>Chromadorea</taxon>
        <taxon>Rhabditida</taxon>
        <taxon>Tylenchina</taxon>
        <taxon>Panagrolaimomorpha</taxon>
        <taxon>Panagrolaimoidea</taxon>
        <taxon>Panagrolaimidae</taxon>
        <taxon>Panagrolaimus</taxon>
    </lineage>
</organism>
<accession>A0AC34F5U2</accession>
<evidence type="ECO:0000313" key="1">
    <source>
        <dbReference type="Proteomes" id="UP000887579"/>
    </source>
</evidence>
<reference evidence="2" key="1">
    <citation type="submission" date="2022-11" db="UniProtKB">
        <authorList>
            <consortium name="WormBaseParasite"/>
        </authorList>
    </citation>
    <scope>IDENTIFICATION</scope>
</reference>
<name>A0AC34F5U2_9BILA</name>
<evidence type="ECO:0000313" key="2">
    <source>
        <dbReference type="WBParaSite" id="ES5_v2.g12506.t1"/>
    </source>
</evidence>
<dbReference type="Proteomes" id="UP000887579">
    <property type="component" value="Unplaced"/>
</dbReference>